<sequence length="131" mass="15243">MEDVPFRDVVVEFDSHDNLYTVQVKAVFYAILNAMLHRVSHVIIYSTNEIVVKVGNGTFKPKKEAKFFQGIRRRTSIDEHDWDTRVRLHLLDNDALVSLKLTQETATCRNNVPVCSEDLFRERHSSEIVRI</sequence>
<keyword evidence="2" id="KW-1185">Reference proteome</keyword>
<protein>
    <submittedName>
        <fullName evidence="1">Uncharacterized protein</fullName>
    </submittedName>
</protein>
<comment type="caution">
    <text evidence="1">The sequence shown here is derived from an EMBL/GenBank/DDBJ whole genome shotgun (WGS) entry which is preliminary data.</text>
</comment>
<evidence type="ECO:0000313" key="2">
    <source>
        <dbReference type="Proteomes" id="UP000024635"/>
    </source>
</evidence>
<name>A0A016U0J2_9BILA</name>
<dbReference type="EMBL" id="JARK01001401">
    <property type="protein sequence ID" value="EYC08501.1"/>
    <property type="molecule type" value="Genomic_DNA"/>
</dbReference>
<accession>A0A016U0J2</accession>
<gene>
    <name evidence="1" type="primary">Acey_s0065.g3586</name>
    <name evidence="1" type="ORF">Y032_0065g3586</name>
</gene>
<dbReference type="AlphaFoldDB" id="A0A016U0J2"/>
<reference evidence="2" key="1">
    <citation type="journal article" date="2015" name="Nat. Genet.">
        <title>The genome and transcriptome of the zoonotic hookworm Ancylostoma ceylanicum identify infection-specific gene families.</title>
        <authorList>
            <person name="Schwarz E.M."/>
            <person name="Hu Y."/>
            <person name="Antoshechkin I."/>
            <person name="Miller M.M."/>
            <person name="Sternberg P.W."/>
            <person name="Aroian R.V."/>
        </authorList>
    </citation>
    <scope>NUCLEOTIDE SEQUENCE</scope>
    <source>
        <strain evidence="2">HY135</strain>
    </source>
</reference>
<organism evidence="1 2">
    <name type="scientific">Ancylostoma ceylanicum</name>
    <dbReference type="NCBI Taxonomy" id="53326"/>
    <lineage>
        <taxon>Eukaryota</taxon>
        <taxon>Metazoa</taxon>
        <taxon>Ecdysozoa</taxon>
        <taxon>Nematoda</taxon>
        <taxon>Chromadorea</taxon>
        <taxon>Rhabditida</taxon>
        <taxon>Rhabditina</taxon>
        <taxon>Rhabditomorpha</taxon>
        <taxon>Strongyloidea</taxon>
        <taxon>Ancylostomatidae</taxon>
        <taxon>Ancylostomatinae</taxon>
        <taxon>Ancylostoma</taxon>
    </lineage>
</organism>
<dbReference type="STRING" id="53326.A0A016U0J2"/>
<dbReference type="Proteomes" id="UP000024635">
    <property type="component" value="Unassembled WGS sequence"/>
</dbReference>
<evidence type="ECO:0000313" key="1">
    <source>
        <dbReference type="EMBL" id="EYC08501.1"/>
    </source>
</evidence>
<proteinExistence type="predicted"/>
<dbReference type="OrthoDB" id="5788504at2759"/>